<evidence type="ECO:0000259" key="3">
    <source>
        <dbReference type="Pfam" id="PF13786"/>
    </source>
</evidence>
<proteinExistence type="predicted"/>
<dbReference type="Proteomes" id="UP000182836">
    <property type="component" value="Unassembled WGS sequence"/>
</dbReference>
<dbReference type="GeneID" id="42306623"/>
<protein>
    <recommendedName>
        <fullName evidence="3">DUF4179 domain-containing protein</fullName>
    </recommendedName>
</protein>
<accession>A0A0D1XM06</accession>
<evidence type="ECO:0000256" key="2">
    <source>
        <dbReference type="SAM" id="Phobius"/>
    </source>
</evidence>
<feature type="transmembrane region" description="Helical" evidence="2">
    <location>
        <begin position="51"/>
        <end position="72"/>
    </location>
</feature>
<dbReference type="InterPro" id="IPR025436">
    <property type="entry name" value="DUF4179"/>
</dbReference>
<evidence type="ECO:0000313" key="7">
    <source>
        <dbReference type="Proteomes" id="UP000182836"/>
    </source>
</evidence>
<dbReference type="EMBL" id="LGUG01000004">
    <property type="protein sequence ID" value="KON96708.1"/>
    <property type="molecule type" value="Genomic_DNA"/>
</dbReference>
<feature type="region of interest" description="Disordered" evidence="1">
    <location>
        <begin position="25"/>
        <end position="44"/>
    </location>
</feature>
<reference evidence="5 7" key="2">
    <citation type="submission" date="2016-10" db="EMBL/GenBank/DDBJ databases">
        <authorList>
            <person name="de Groot N.N."/>
        </authorList>
    </citation>
    <scope>NUCLEOTIDE SEQUENCE [LARGE SCALE GENOMIC DNA]</scope>
    <source>
        <strain evidence="5 7">DSM 2895</strain>
    </source>
</reference>
<gene>
    <name evidence="4" type="ORF">AF333_15725</name>
    <name evidence="5" type="ORF">SAMN04487909_16011</name>
</gene>
<dbReference type="PATRIC" id="fig|47500.8.peg.327"/>
<evidence type="ECO:0000313" key="5">
    <source>
        <dbReference type="EMBL" id="SDK48691.1"/>
    </source>
</evidence>
<dbReference type="RefSeq" id="WP_043066361.1">
    <property type="nucleotide sequence ID" value="NZ_CCMI01000083.1"/>
</dbReference>
<dbReference type="STRING" id="47500.AF333_15725"/>
<reference evidence="4 6" key="1">
    <citation type="submission" date="2015-07" db="EMBL/GenBank/DDBJ databases">
        <title>Fjat-14205 dsm 2895.</title>
        <authorList>
            <person name="Liu B."/>
            <person name="Wang J."/>
            <person name="Zhu Y."/>
            <person name="Liu G."/>
            <person name="Chen Q."/>
            <person name="Chen Z."/>
            <person name="Lan J."/>
            <person name="Che J."/>
            <person name="Ge C."/>
            <person name="Shi H."/>
            <person name="Pan Z."/>
            <person name="Liu X."/>
        </authorList>
    </citation>
    <scope>NUCLEOTIDE SEQUENCE [LARGE SCALE GENOMIC DNA]</scope>
    <source>
        <strain evidence="4 6">DSM 2895</strain>
    </source>
</reference>
<evidence type="ECO:0000313" key="6">
    <source>
        <dbReference type="Proteomes" id="UP000037269"/>
    </source>
</evidence>
<name>A0A0D1XM06_ANEMI</name>
<sequence>MENNLKSEMNNIPLPASLTEYSERGLEKAMQEQDKNRSVLHEGKKNKRKKAGLYIAGSAALVILSVFTLGFISPVMANILKDIPIVGSIFKADKNELNIDATAQKSLDKIYEEFPELKNYHMGLILKGTRKRVYGVEQWDITFTKEKKELNTTEDDASVEIEISTGEILNVHFQDKQLAPLPHDQAEQQAKDFLQRFIGNESKQYIVQRFEDNTLGTTGGTNVVFSKKMQPNETFKTISVRLGANVGVRTFARGRVEPGDLKGNQLNRQEIQSALNKLYKVYPEAKQLEVVRANRGKRDVGNLGKYESTQLWVQEKGKNDFFGSVEYDLSGNLLSLSKFETLPPTEKPLPENRAKEKAAVLVKDLYEKNWGDYAFSHVEMKTFKDEKGNKDSITRVYFKHLNIPKKELEIAFNGDGSIVSVTNFEKK</sequence>
<dbReference type="AlphaFoldDB" id="A0A0D1XM06"/>
<dbReference type="EMBL" id="FNED01000060">
    <property type="protein sequence ID" value="SDK48691.1"/>
    <property type="molecule type" value="Genomic_DNA"/>
</dbReference>
<keyword evidence="6" id="KW-1185">Reference proteome</keyword>
<keyword evidence="2" id="KW-1133">Transmembrane helix</keyword>
<keyword evidence="2" id="KW-0812">Transmembrane</keyword>
<dbReference type="Pfam" id="PF13786">
    <property type="entry name" value="DUF4179"/>
    <property type="match status" value="1"/>
</dbReference>
<feature type="domain" description="DUF4179" evidence="3">
    <location>
        <begin position="47"/>
        <end position="100"/>
    </location>
</feature>
<feature type="compositionally biased region" description="Basic and acidic residues" evidence="1">
    <location>
        <begin position="25"/>
        <end position="43"/>
    </location>
</feature>
<organism evidence="4 6">
    <name type="scientific">Aneurinibacillus migulanus</name>
    <name type="common">Bacillus migulanus</name>
    <dbReference type="NCBI Taxonomy" id="47500"/>
    <lineage>
        <taxon>Bacteria</taxon>
        <taxon>Bacillati</taxon>
        <taxon>Bacillota</taxon>
        <taxon>Bacilli</taxon>
        <taxon>Bacillales</taxon>
        <taxon>Paenibacillaceae</taxon>
        <taxon>Aneurinibacillus group</taxon>
        <taxon>Aneurinibacillus</taxon>
    </lineage>
</organism>
<keyword evidence="2" id="KW-0472">Membrane</keyword>
<evidence type="ECO:0000256" key="1">
    <source>
        <dbReference type="SAM" id="MobiDB-lite"/>
    </source>
</evidence>
<dbReference type="Proteomes" id="UP000037269">
    <property type="component" value="Unassembled WGS sequence"/>
</dbReference>
<evidence type="ECO:0000313" key="4">
    <source>
        <dbReference type="EMBL" id="KON96708.1"/>
    </source>
</evidence>